<protein>
    <submittedName>
        <fullName evidence="2">Cyanovirin-N</fullName>
    </submittedName>
</protein>
<dbReference type="STRING" id="196109.A0A136JCM3"/>
<organism evidence="2 3">
    <name type="scientific">Microdochium bolleyi</name>
    <dbReference type="NCBI Taxonomy" id="196109"/>
    <lineage>
        <taxon>Eukaryota</taxon>
        <taxon>Fungi</taxon>
        <taxon>Dikarya</taxon>
        <taxon>Ascomycota</taxon>
        <taxon>Pezizomycotina</taxon>
        <taxon>Sordariomycetes</taxon>
        <taxon>Xylariomycetidae</taxon>
        <taxon>Xylariales</taxon>
        <taxon>Microdochiaceae</taxon>
        <taxon>Microdochium</taxon>
    </lineage>
</organism>
<dbReference type="InterPro" id="IPR011058">
    <property type="entry name" value="Cyanovirin-N"/>
</dbReference>
<proteinExistence type="predicted"/>
<evidence type="ECO:0000259" key="1">
    <source>
        <dbReference type="SMART" id="SM01111"/>
    </source>
</evidence>
<dbReference type="PANTHER" id="PTHR42076:SF1">
    <property type="entry name" value="CYANOVIRIN-N DOMAIN-CONTAINING PROTEIN"/>
    <property type="match status" value="1"/>
</dbReference>
<dbReference type="OrthoDB" id="2441380at2759"/>
<dbReference type="Proteomes" id="UP000070501">
    <property type="component" value="Unassembled WGS sequence"/>
</dbReference>
<dbReference type="InterPro" id="IPR036673">
    <property type="entry name" value="Cyanovirin-N_sf"/>
</dbReference>
<dbReference type="Pfam" id="PF08881">
    <property type="entry name" value="CVNH"/>
    <property type="match status" value="1"/>
</dbReference>
<dbReference type="AlphaFoldDB" id="A0A136JCM3"/>
<dbReference type="SUPFAM" id="SSF51322">
    <property type="entry name" value="Cyanovirin-N"/>
    <property type="match status" value="1"/>
</dbReference>
<feature type="domain" description="Cyanovirin-N" evidence="1">
    <location>
        <begin position="2"/>
        <end position="98"/>
    </location>
</feature>
<gene>
    <name evidence="2" type="ORF">Micbo1qcDRAFT_160155</name>
</gene>
<accession>A0A136JCM3</accession>
<keyword evidence="3" id="KW-1185">Reference proteome</keyword>
<sequence>MSFFDSSQDVRLEDNVLYATCCTADGEWQPTQIDLNDVLGNSSGIFEWGGGGWHGSATNYRLEGPVLVAQLDNGDGDWPEAKIDLNERITNNNGNLEFLG</sequence>
<dbReference type="PANTHER" id="PTHR42076">
    <property type="entry name" value="CYANOVIRIN-N HOMOLOG"/>
    <property type="match status" value="1"/>
</dbReference>
<evidence type="ECO:0000313" key="3">
    <source>
        <dbReference type="Proteomes" id="UP000070501"/>
    </source>
</evidence>
<dbReference type="EMBL" id="KQ964247">
    <property type="protein sequence ID" value="KXJ94848.1"/>
    <property type="molecule type" value="Genomic_DNA"/>
</dbReference>
<dbReference type="InParanoid" id="A0A136JCM3"/>
<dbReference type="SMART" id="SM01111">
    <property type="entry name" value="CVNH"/>
    <property type="match status" value="1"/>
</dbReference>
<reference evidence="3" key="1">
    <citation type="submission" date="2016-02" db="EMBL/GenBank/DDBJ databases">
        <title>Draft genome sequence of Microdochium bolleyi, a fungal endophyte of beachgrass.</title>
        <authorList>
            <consortium name="DOE Joint Genome Institute"/>
            <person name="David A.S."/>
            <person name="May G."/>
            <person name="Haridas S."/>
            <person name="Lim J."/>
            <person name="Wang M."/>
            <person name="Labutti K."/>
            <person name="Lipzen A."/>
            <person name="Barry K."/>
            <person name="Grigoriev I.V."/>
        </authorList>
    </citation>
    <scope>NUCLEOTIDE SEQUENCE [LARGE SCALE GENOMIC DNA]</scope>
    <source>
        <strain evidence="3">J235TASD1</strain>
    </source>
</reference>
<evidence type="ECO:0000313" key="2">
    <source>
        <dbReference type="EMBL" id="KXJ94848.1"/>
    </source>
</evidence>
<name>A0A136JCM3_9PEZI</name>
<dbReference type="Gene3D" id="2.30.60.10">
    <property type="entry name" value="Cyanovirin-N"/>
    <property type="match status" value="1"/>
</dbReference>